<evidence type="ECO:0000313" key="1">
    <source>
        <dbReference type="EMBL" id="MCT2582772.1"/>
    </source>
</evidence>
<keyword evidence="2" id="KW-1185">Reference proteome</keyword>
<sequence length="223" mass="24916">MAEIPGWLTEDQARMLWDAVRRLGPGATVVEIGSHQGRSTIVLGHAARTVGARVVAVDAFVDGRLFGGAGTRDRFEANVKEAGLDDVVELVVGYSTELRRGWTRPFDLLYVDGKHDYWTYVDDLRWSAHLPPGGEILVHDCFSSVGVTAGTLVAVLLGDRYTYLDRSRSLARFTLRRPGLADRLRIVRQLPWFCGNVFLKVLLRLRLHAVAGWFGHRGPYDPF</sequence>
<name>A0ABT2J4H6_9PSEU</name>
<dbReference type="EMBL" id="JAFFZE010000006">
    <property type="protein sequence ID" value="MCT2582772.1"/>
    <property type="molecule type" value="Genomic_DNA"/>
</dbReference>
<dbReference type="GO" id="GO:0008168">
    <property type="term" value="F:methyltransferase activity"/>
    <property type="evidence" value="ECO:0007669"/>
    <property type="project" value="UniProtKB-KW"/>
</dbReference>
<organism evidence="1 2">
    <name type="scientific">Actinophytocola gossypii</name>
    <dbReference type="NCBI Taxonomy" id="2812003"/>
    <lineage>
        <taxon>Bacteria</taxon>
        <taxon>Bacillati</taxon>
        <taxon>Actinomycetota</taxon>
        <taxon>Actinomycetes</taxon>
        <taxon>Pseudonocardiales</taxon>
        <taxon>Pseudonocardiaceae</taxon>
    </lineage>
</organism>
<keyword evidence="1" id="KW-0489">Methyltransferase</keyword>
<dbReference type="Proteomes" id="UP001156441">
    <property type="component" value="Unassembled WGS sequence"/>
</dbReference>
<dbReference type="Gene3D" id="3.40.50.150">
    <property type="entry name" value="Vaccinia Virus protein VP39"/>
    <property type="match status" value="1"/>
</dbReference>
<dbReference type="SUPFAM" id="SSF53335">
    <property type="entry name" value="S-adenosyl-L-methionine-dependent methyltransferases"/>
    <property type="match status" value="1"/>
</dbReference>
<protein>
    <submittedName>
        <fullName evidence="1">Class I SAM-dependent methyltransferase</fullName>
    </submittedName>
</protein>
<accession>A0ABT2J4H6</accession>
<dbReference type="GO" id="GO:0032259">
    <property type="term" value="P:methylation"/>
    <property type="evidence" value="ECO:0007669"/>
    <property type="project" value="UniProtKB-KW"/>
</dbReference>
<keyword evidence="1" id="KW-0808">Transferase</keyword>
<dbReference type="Pfam" id="PF13578">
    <property type="entry name" value="Methyltransf_24"/>
    <property type="match status" value="1"/>
</dbReference>
<evidence type="ECO:0000313" key="2">
    <source>
        <dbReference type="Proteomes" id="UP001156441"/>
    </source>
</evidence>
<dbReference type="InterPro" id="IPR029063">
    <property type="entry name" value="SAM-dependent_MTases_sf"/>
</dbReference>
<gene>
    <name evidence="1" type="ORF">JT362_06525</name>
</gene>
<proteinExistence type="predicted"/>
<reference evidence="1 2" key="1">
    <citation type="submission" date="2021-02" db="EMBL/GenBank/DDBJ databases">
        <title>Actinophytocola xerophila sp. nov., isolated from soil of cotton cropping field.</title>
        <authorList>
            <person name="Huang R."/>
            <person name="Chen X."/>
            <person name="Ge X."/>
            <person name="Liu W."/>
        </authorList>
    </citation>
    <scope>NUCLEOTIDE SEQUENCE [LARGE SCALE GENOMIC DNA]</scope>
    <source>
        <strain evidence="1 2">S1-96</strain>
    </source>
</reference>
<comment type="caution">
    <text evidence="1">The sequence shown here is derived from an EMBL/GenBank/DDBJ whole genome shotgun (WGS) entry which is preliminary data.</text>
</comment>